<organism evidence="2 3">
    <name type="scientific">Longispora fulva</name>
    <dbReference type="NCBI Taxonomy" id="619741"/>
    <lineage>
        <taxon>Bacteria</taxon>
        <taxon>Bacillati</taxon>
        <taxon>Actinomycetota</taxon>
        <taxon>Actinomycetes</taxon>
        <taxon>Micromonosporales</taxon>
        <taxon>Micromonosporaceae</taxon>
        <taxon>Longispora</taxon>
    </lineage>
</organism>
<dbReference type="EMBL" id="JADOUF010000001">
    <property type="protein sequence ID" value="MBG6135377.1"/>
    <property type="molecule type" value="Genomic_DNA"/>
</dbReference>
<proteinExistence type="predicted"/>
<name>A0A8J7KVJ6_9ACTN</name>
<feature type="signal peptide" evidence="1">
    <location>
        <begin position="1"/>
        <end position="30"/>
    </location>
</feature>
<gene>
    <name evidence="2" type="ORF">IW245_001571</name>
</gene>
<evidence type="ECO:0000256" key="1">
    <source>
        <dbReference type="SAM" id="SignalP"/>
    </source>
</evidence>
<protein>
    <recommendedName>
        <fullName evidence="4">Secreted protein</fullName>
    </recommendedName>
</protein>
<reference evidence="2" key="1">
    <citation type="submission" date="2020-11" db="EMBL/GenBank/DDBJ databases">
        <title>Sequencing the genomes of 1000 actinobacteria strains.</title>
        <authorList>
            <person name="Klenk H.-P."/>
        </authorList>
    </citation>
    <scope>NUCLEOTIDE SEQUENCE</scope>
    <source>
        <strain evidence="2">DSM 45356</strain>
    </source>
</reference>
<sequence length="149" mass="15281">MFGTRRIRLVGALVAAVATFAMMPASGVAAAVVEERPDEQVTCLDLTNEAVRSLTDALTGLRAEAPDLAGITGMVQAADRKVADLTVRQCLPAQAAAATTPATAEDGLLPLPLPLPDPLALLQSLLQTVLDLLSSILGALGLPLPLPVP</sequence>
<comment type="caution">
    <text evidence="2">The sequence shown here is derived from an EMBL/GenBank/DDBJ whole genome shotgun (WGS) entry which is preliminary data.</text>
</comment>
<keyword evidence="3" id="KW-1185">Reference proteome</keyword>
<dbReference type="AlphaFoldDB" id="A0A8J7KVJ6"/>
<evidence type="ECO:0008006" key="4">
    <source>
        <dbReference type="Google" id="ProtNLM"/>
    </source>
</evidence>
<accession>A0A8J7KVJ6</accession>
<evidence type="ECO:0000313" key="2">
    <source>
        <dbReference type="EMBL" id="MBG6135377.1"/>
    </source>
</evidence>
<dbReference type="RefSeq" id="WP_197002490.1">
    <property type="nucleotide sequence ID" value="NZ_BONS01000003.1"/>
</dbReference>
<keyword evidence="1" id="KW-0732">Signal</keyword>
<dbReference type="Proteomes" id="UP000622552">
    <property type="component" value="Unassembled WGS sequence"/>
</dbReference>
<evidence type="ECO:0000313" key="3">
    <source>
        <dbReference type="Proteomes" id="UP000622552"/>
    </source>
</evidence>
<feature type="chain" id="PRO_5035184732" description="Secreted protein" evidence="1">
    <location>
        <begin position="31"/>
        <end position="149"/>
    </location>
</feature>